<protein>
    <submittedName>
        <fullName evidence="1">Uncharacterized protein</fullName>
    </submittedName>
</protein>
<dbReference type="PATRIC" id="fig|745776.4.peg.3593"/>
<dbReference type="OrthoDB" id="72319at2"/>
<proteinExistence type="predicted"/>
<gene>
    <name evidence="1" type="ordered locus">DGo_PB0237</name>
</gene>
<reference evidence="1 2" key="1">
    <citation type="journal article" date="2012" name="PLoS ONE">
        <title>Genome sequence and transcriptome analysis of the radioresistant bacterium Deinococcus gobiensis: insights into the extreme environmental adaptations.</title>
        <authorList>
            <person name="Yuan M."/>
            <person name="Chen M."/>
            <person name="Zhang W."/>
            <person name="Lu W."/>
            <person name="Wang J."/>
            <person name="Yang M."/>
            <person name="Zhao P."/>
            <person name="Tang R."/>
            <person name="Li X."/>
            <person name="Hao Y."/>
            <person name="Zhou Z."/>
            <person name="Zhan Y."/>
            <person name="Yu H."/>
            <person name="Teng C."/>
            <person name="Yan Y."/>
            <person name="Ping S."/>
            <person name="Wang Y."/>
            <person name="Lin M."/>
        </authorList>
    </citation>
    <scope>NUCLEOTIDE SEQUENCE [LARGE SCALE GENOMIC DNA]</scope>
    <source>
        <strain evidence="2">DSM 21396 / JCM 16679 / CGMCC 1.7299 / I-0</strain>
        <plasmid evidence="1">P2</plasmid>
    </source>
</reference>
<dbReference type="Proteomes" id="UP000007575">
    <property type="component" value="Plasmid P2"/>
</dbReference>
<dbReference type="KEGG" id="dgo:DGo_PB0237"/>
<dbReference type="RefSeq" id="WP_014686601.1">
    <property type="nucleotide sequence ID" value="NC_017791.1"/>
</dbReference>
<sequence>MTRQPPTIRQQQMRQAIQRDEVLTDAQLQRRGLDGTGFPSLPLTVRPHSQSRPEVTVTFYAEPTRLRKPTTLAHSAALAEVRYHLTNTLPPEQAGHWAIDHGGAMSRPDAVWNEETAIEVDTGYAALVVRRKMKAFEAFPGGIIWATTSPRRSSRLQALYPEARVMTVDYWTPGSSRPQTSSRG</sequence>
<dbReference type="EMBL" id="CP002193">
    <property type="protein sequence ID" value="AFD27506.1"/>
    <property type="molecule type" value="Genomic_DNA"/>
</dbReference>
<accession>H8H1V9</accession>
<dbReference type="AlphaFoldDB" id="H8H1V9"/>
<keyword evidence="2" id="KW-1185">Reference proteome</keyword>
<keyword evidence="1" id="KW-0614">Plasmid</keyword>
<organism evidence="1 2">
    <name type="scientific">Deinococcus gobiensis (strain DSM 21396 / JCM 16679 / CGMCC 1.7299 / I-0)</name>
    <dbReference type="NCBI Taxonomy" id="745776"/>
    <lineage>
        <taxon>Bacteria</taxon>
        <taxon>Thermotogati</taxon>
        <taxon>Deinococcota</taxon>
        <taxon>Deinococci</taxon>
        <taxon>Deinococcales</taxon>
        <taxon>Deinococcaceae</taxon>
        <taxon>Deinococcus</taxon>
    </lineage>
</organism>
<evidence type="ECO:0000313" key="2">
    <source>
        <dbReference type="Proteomes" id="UP000007575"/>
    </source>
</evidence>
<geneLocation type="plasmid" evidence="1 2">
    <name>P2</name>
</geneLocation>
<dbReference type="HOGENOM" id="CLU_1465938_0_0_0"/>
<name>H8H1V9_DEIGI</name>
<evidence type="ECO:0000313" key="1">
    <source>
        <dbReference type="EMBL" id="AFD27506.1"/>
    </source>
</evidence>